<evidence type="ECO:0000313" key="1">
    <source>
        <dbReference type="EMBL" id="KAK4190961.1"/>
    </source>
</evidence>
<dbReference type="EMBL" id="MU864362">
    <property type="protein sequence ID" value="KAK4190961.1"/>
    <property type="molecule type" value="Genomic_DNA"/>
</dbReference>
<protein>
    <submittedName>
        <fullName evidence="1">Uncharacterized protein</fullName>
    </submittedName>
</protein>
<dbReference type="Proteomes" id="UP001302126">
    <property type="component" value="Unassembled WGS sequence"/>
</dbReference>
<reference evidence="1" key="1">
    <citation type="journal article" date="2023" name="Mol. Phylogenet. Evol.">
        <title>Genome-scale phylogeny and comparative genomics of the fungal order Sordariales.</title>
        <authorList>
            <person name="Hensen N."/>
            <person name="Bonometti L."/>
            <person name="Westerberg I."/>
            <person name="Brannstrom I.O."/>
            <person name="Guillou S."/>
            <person name="Cros-Aarteil S."/>
            <person name="Calhoun S."/>
            <person name="Haridas S."/>
            <person name="Kuo A."/>
            <person name="Mondo S."/>
            <person name="Pangilinan J."/>
            <person name="Riley R."/>
            <person name="LaButti K."/>
            <person name="Andreopoulos B."/>
            <person name="Lipzen A."/>
            <person name="Chen C."/>
            <person name="Yan M."/>
            <person name="Daum C."/>
            <person name="Ng V."/>
            <person name="Clum A."/>
            <person name="Steindorff A."/>
            <person name="Ohm R.A."/>
            <person name="Martin F."/>
            <person name="Silar P."/>
            <person name="Natvig D.O."/>
            <person name="Lalanne C."/>
            <person name="Gautier V."/>
            <person name="Ament-Velasquez S.L."/>
            <person name="Kruys A."/>
            <person name="Hutchinson M.I."/>
            <person name="Powell A.J."/>
            <person name="Barry K."/>
            <person name="Miller A.N."/>
            <person name="Grigoriev I.V."/>
            <person name="Debuchy R."/>
            <person name="Gladieux P."/>
            <person name="Hiltunen Thoren M."/>
            <person name="Johannesson H."/>
        </authorList>
    </citation>
    <scope>NUCLEOTIDE SEQUENCE</scope>
    <source>
        <strain evidence="1">PSN309</strain>
    </source>
</reference>
<keyword evidence="2" id="KW-1185">Reference proteome</keyword>
<proteinExistence type="predicted"/>
<sequence length="228" mass="24707">MGFCTNRASPPWPTSIGLVALAAASQVSRKTGGAVHITLGFAIEIVDGPLKPDLALEVCPIRLQSPQCEACPSSAPSCSPSTIETGVLFVSFGFLQQFPVFGRWEKKEGTCKTLLGSPQLQAVSWWAERCCGAPHTPARPRESDSRARPFSLIPDRCLPGFGAVARLSAARSPLWRFLAEGQVPHNGSETDPVLSFPGERRDSHRRFVGELVGPKITFGDFSYEARNR</sequence>
<dbReference type="AlphaFoldDB" id="A0AAN6WZQ0"/>
<organism evidence="1 2">
    <name type="scientific">Podospora australis</name>
    <dbReference type="NCBI Taxonomy" id="1536484"/>
    <lineage>
        <taxon>Eukaryota</taxon>
        <taxon>Fungi</taxon>
        <taxon>Dikarya</taxon>
        <taxon>Ascomycota</taxon>
        <taxon>Pezizomycotina</taxon>
        <taxon>Sordariomycetes</taxon>
        <taxon>Sordariomycetidae</taxon>
        <taxon>Sordariales</taxon>
        <taxon>Podosporaceae</taxon>
        <taxon>Podospora</taxon>
    </lineage>
</organism>
<reference evidence="1" key="2">
    <citation type="submission" date="2023-05" db="EMBL/GenBank/DDBJ databases">
        <authorList>
            <consortium name="Lawrence Berkeley National Laboratory"/>
            <person name="Steindorff A."/>
            <person name="Hensen N."/>
            <person name="Bonometti L."/>
            <person name="Westerberg I."/>
            <person name="Brannstrom I.O."/>
            <person name="Guillou S."/>
            <person name="Cros-Aarteil S."/>
            <person name="Calhoun S."/>
            <person name="Haridas S."/>
            <person name="Kuo A."/>
            <person name="Mondo S."/>
            <person name="Pangilinan J."/>
            <person name="Riley R."/>
            <person name="Labutti K."/>
            <person name="Andreopoulos B."/>
            <person name="Lipzen A."/>
            <person name="Chen C."/>
            <person name="Yanf M."/>
            <person name="Daum C."/>
            <person name="Ng V."/>
            <person name="Clum A."/>
            <person name="Ohm R."/>
            <person name="Martin F."/>
            <person name="Silar P."/>
            <person name="Natvig D."/>
            <person name="Lalanne C."/>
            <person name="Gautier V."/>
            <person name="Ament-Velasquez S.L."/>
            <person name="Kruys A."/>
            <person name="Hutchinson M.I."/>
            <person name="Powell A.J."/>
            <person name="Barry K."/>
            <person name="Miller A.N."/>
            <person name="Grigoriev I.V."/>
            <person name="Debuchy R."/>
            <person name="Gladieux P."/>
            <person name="Thoren M.H."/>
            <person name="Johannesson H."/>
        </authorList>
    </citation>
    <scope>NUCLEOTIDE SEQUENCE</scope>
    <source>
        <strain evidence="1">PSN309</strain>
    </source>
</reference>
<comment type="caution">
    <text evidence="1">The sequence shown here is derived from an EMBL/GenBank/DDBJ whole genome shotgun (WGS) entry which is preliminary data.</text>
</comment>
<evidence type="ECO:0000313" key="2">
    <source>
        <dbReference type="Proteomes" id="UP001302126"/>
    </source>
</evidence>
<gene>
    <name evidence="1" type="ORF">QBC35DRAFT_45089</name>
</gene>
<name>A0AAN6WZQ0_9PEZI</name>
<accession>A0AAN6WZQ0</accession>